<reference evidence="5 6" key="1">
    <citation type="submission" date="2013-03" db="EMBL/GenBank/DDBJ databases">
        <title>The Genome Sequence of Capronia coronata CBS 617.96.</title>
        <authorList>
            <consortium name="The Broad Institute Genomics Platform"/>
            <person name="Cuomo C."/>
            <person name="de Hoog S."/>
            <person name="Gorbushina A."/>
            <person name="Walker B."/>
            <person name="Young S.K."/>
            <person name="Zeng Q."/>
            <person name="Gargeya S."/>
            <person name="Fitzgerald M."/>
            <person name="Haas B."/>
            <person name="Abouelleil A."/>
            <person name="Allen A.W."/>
            <person name="Alvarado L."/>
            <person name="Arachchi H.M."/>
            <person name="Berlin A.M."/>
            <person name="Chapman S.B."/>
            <person name="Gainer-Dewar J."/>
            <person name="Goldberg J."/>
            <person name="Griggs A."/>
            <person name="Gujja S."/>
            <person name="Hansen M."/>
            <person name="Howarth C."/>
            <person name="Imamovic A."/>
            <person name="Ireland A."/>
            <person name="Larimer J."/>
            <person name="McCowan C."/>
            <person name="Murphy C."/>
            <person name="Pearson M."/>
            <person name="Poon T.W."/>
            <person name="Priest M."/>
            <person name="Roberts A."/>
            <person name="Saif S."/>
            <person name="Shea T."/>
            <person name="Sisk P."/>
            <person name="Sykes S."/>
            <person name="Wortman J."/>
            <person name="Nusbaum C."/>
            <person name="Birren B."/>
        </authorList>
    </citation>
    <scope>NUCLEOTIDE SEQUENCE [LARGE SCALE GENOMIC DNA]</scope>
    <source>
        <strain evidence="5 6">CBS 617.96</strain>
    </source>
</reference>
<evidence type="ECO:0000256" key="1">
    <source>
        <dbReference type="ARBA" id="ARBA00006885"/>
    </source>
</evidence>
<evidence type="ECO:0000259" key="4">
    <source>
        <dbReference type="Pfam" id="PF03364"/>
    </source>
</evidence>
<comment type="similarity">
    <text evidence="1">Belongs to the COQ10 family.</text>
</comment>
<dbReference type="GO" id="GO:0045333">
    <property type="term" value="P:cellular respiration"/>
    <property type="evidence" value="ECO:0007669"/>
    <property type="project" value="InterPro"/>
</dbReference>
<dbReference type="Pfam" id="PF03364">
    <property type="entry name" value="Polyketide_cyc"/>
    <property type="match status" value="1"/>
</dbReference>
<dbReference type="PANTHER" id="PTHR12901">
    <property type="entry name" value="SPERM PROTEIN HOMOLOG"/>
    <property type="match status" value="1"/>
</dbReference>
<feature type="domain" description="Coenzyme Q-binding protein COQ10 START" evidence="4">
    <location>
        <begin position="61"/>
        <end position="198"/>
    </location>
</feature>
<dbReference type="InterPro" id="IPR023393">
    <property type="entry name" value="START-like_dom_sf"/>
</dbReference>
<sequence length="210" mass="23008">MIACRSFTPFRPGGGLATNARSSISGLNGYSSQQTRSFFDSLLNSTLGSCPLRSLTHTKRLPYPPALIFKAVSDVSGYPSFLPFTISSHVTSRDAAGYPTRAKLKVGYAKFGLEEDWDSVVSCDPGKGLVEARSSDENSNGLFEVLNTKWHIAPMDPASKDGTSVKLNVDVKFRNPIYDQMFSQVEGKVASTMISAFEKRVEELHRKEGK</sequence>
<keyword evidence="6" id="KW-1185">Reference proteome</keyword>
<evidence type="ECO:0000313" key="6">
    <source>
        <dbReference type="Proteomes" id="UP000019484"/>
    </source>
</evidence>
<gene>
    <name evidence="5" type="ORF">A1O1_01093</name>
</gene>
<comment type="function">
    <text evidence="3">Required for the function of coenzyme Q in the respiratory chain. May serve as a chaperone or may be involved in the transport of Q6 from its site of synthesis to the catalytic sites of the respiratory complexes.</text>
</comment>
<dbReference type="RefSeq" id="XP_007720197.1">
    <property type="nucleotide sequence ID" value="XM_007722007.1"/>
</dbReference>
<evidence type="ECO:0000313" key="5">
    <source>
        <dbReference type="EMBL" id="EXJ95968.1"/>
    </source>
</evidence>
<comment type="subunit">
    <text evidence="2">Interacts with coenzyme Q.</text>
</comment>
<comment type="caution">
    <text evidence="5">The sequence shown here is derived from an EMBL/GenBank/DDBJ whole genome shotgun (WGS) entry which is preliminary data.</text>
</comment>
<protein>
    <recommendedName>
        <fullName evidence="4">Coenzyme Q-binding protein COQ10 START domain-containing protein</fullName>
    </recommendedName>
</protein>
<dbReference type="CDD" id="cd07813">
    <property type="entry name" value="COQ10p_like"/>
    <property type="match status" value="1"/>
</dbReference>
<dbReference type="EMBL" id="AMWN01000001">
    <property type="protein sequence ID" value="EXJ95968.1"/>
    <property type="molecule type" value="Genomic_DNA"/>
</dbReference>
<evidence type="ECO:0000256" key="2">
    <source>
        <dbReference type="ARBA" id="ARBA00011814"/>
    </source>
</evidence>
<dbReference type="eggNOG" id="KOG3177">
    <property type="taxonomic scope" value="Eukaryota"/>
</dbReference>
<dbReference type="GO" id="GO:0048039">
    <property type="term" value="F:ubiquinone binding"/>
    <property type="evidence" value="ECO:0007669"/>
    <property type="project" value="InterPro"/>
</dbReference>
<dbReference type="SUPFAM" id="SSF55961">
    <property type="entry name" value="Bet v1-like"/>
    <property type="match status" value="1"/>
</dbReference>
<dbReference type="OrthoDB" id="292693at2759"/>
<dbReference type="InterPro" id="IPR044996">
    <property type="entry name" value="COQ10-like"/>
</dbReference>
<dbReference type="AlphaFoldDB" id="W9YTX1"/>
<dbReference type="GeneID" id="19155996"/>
<accession>W9YTX1</accession>
<dbReference type="PANTHER" id="PTHR12901:SF10">
    <property type="entry name" value="COENZYME Q-BINDING PROTEIN COQ10, MITOCHONDRIAL"/>
    <property type="match status" value="1"/>
</dbReference>
<dbReference type="Proteomes" id="UP000019484">
    <property type="component" value="Unassembled WGS sequence"/>
</dbReference>
<evidence type="ECO:0000256" key="3">
    <source>
        <dbReference type="ARBA" id="ARBA00024947"/>
    </source>
</evidence>
<dbReference type="STRING" id="1182541.W9YTX1"/>
<dbReference type="InterPro" id="IPR005031">
    <property type="entry name" value="COQ10_START"/>
</dbReference>
<organism evidence="5 6">
    <name type="scientific">Capronia coronata CBS 617.96</name>
    <dbReference type="NCBI Taxonomy" id="1182541"/>
    <lineage>
        <taxon>Eukaryota</taxon>
        <taxon>Fungi</taxon>
        <taxon>Dikarya</taxon>
        <taxon>Ascomycota</taxon>
        <taxon>Pezizomycotina</taxon>
        <taxon>Eurotiomycetes</taxon>
        <taxon>Chaetothyriomycetidae</taxon>
        <taxon>Chaetothyriales</taxon>
        <taxon>Herpotrichiellaceae</taxon>
        <taxon>Capronia</taxon>
    </lineage>
</organism>
<dbReference type="HOGENOM" id="CLU_079653_1_0_1"/>
<dbReference type="Gene3D" id="3.30.530.20">
    <property type="match status" value="1"/>
</dbReference>
<proteinExistence type="inferred from homology"/>
<name>W9YTX1_9EURO</name>
<dbReference type="GO" id="GO:0005739">
    <property type="term" value="C:mitochondrion"/>
    <property type="evidence" value="ECO:0007669"/>
    <property type="project" value="TreeGrafter"/>
</dbReference>